<dbReference type="Pfam" id="PF00199">
    <property type="entry name" value="Catalase"/>
    <property type="match status" value="1"/>
</dbReference>
<dbReference type="GO" id="GO:0004096">
    <property type="term" value="F:catalase activity"/>
    <property type="evidence" value="ECO:0007669"/>
    <property type="project" value="InterPro"/>
</dbReference>
<evidence type="ECO:0000313" key="2">
    <source>
        <dbReference type="EMBL" id="KAG0262224.1"/>
    </source>
</evidence>
<dbReference type="InterPro" id="IPR011614">
    <property type="entry name" value="Catalase_core"/>
</dbReference>
<reference evidence="2" key="1">
    <citation type="journal article" date="2020" name="Fungal Divers.">
        <title>Resolving the Mortierellaceae phylogeny through synthesis of multi-gene phylogenetics and phylogenomics.</title>
        <authorList>
            <person name="Vandepol N."/>
            <person name="Liber J."/>
            <person name="Desiro A."/>
            <person name="Na H."/>
            <person name="Kennedy M."/>
            <person name="Barry K."/>
            <person name="Grigoriev I.V."/>
            <person name="Miller A.N."/>
            <person name="O'Donnell K."/>
            <person name="Stajich J.E."/>
            <person name="Bonito G."/>
        </authorList>
    </citation>
    <scope>NUCLEOTIDE SEQUENCE</scope>
    <source>
        <strain evidence="2">KOD948</strain>
    </source>
</reference>
<dbReference type="EMBL" id="JAAAJA010000103">
    <property type="protein sequence ID" value="KAG0262224.1"/>
    <property type="molecule type" value="Genomic_DNA"/>
</dbReference>
<dbReference type="OrthoDB" id="3358373at2759"/>
<protein>
    <recommendedName>
        <fullName evidence="1">Catalase core domain-containing protein</fullName>
    </recommendedName>
</protein>
<dbReference type="PANTHER" id="PTHR36195">
    <property type="entry name" value="DOMAIN PROTEIN, PUTATIVE (AFU_ORTHOLOGUE AFUA_5G01990)-RELATED-RELATED"/>
    <property type="match status" value="1"/>
</dbReference>
<sequence>MSSDTATNSNPSSSMDVPFPIEIDEQLGERLQPNEANFTTEMSNIIENLVRTRDQPGHAHRDVHAKATGILRGKFTIDENIPPQFAKGIFIPGKTYDCIVRFSNANGNAEQSDAKSDGRGFAMKLLDVPGPKLLESDKDAKTQDFVMINHPIFFTNDPKAYLSLFEKSTSSNPIQKITAPLALGLKGAMIAVKLGSGTIGNPLQIQYYSAVPFQLGVGLDRLAVKYSLKPVSDQKDPIPNHPAEDYLHQAIKKSVSGQEEMRFRFMVQPRVVAGAGAEQVHGHEMDVEDSMTEWCQKKSPFQEIATLSFPPQDIDTPEMLKLGERLSFNVWHSLAEHKPLGSMNRARKGIYERVSRIRNDMNSVPREEPSTSV</sequence>
<gene>
    <name evidence="2" type="ORF">BG011_000198</name>
</gene>
<feature type="domain" description="Catalase core" evidence="1">
    <location>
        <begin position="59"/>
        <end position="175"/>
    </location>
</feature>
<evidence type="ECO:0000259" key="1">
    <source>
        <dbReference type="Pfam" id="PF00199"/>
    </source>
</evidence>
<dbReference type="Gene3D" id="2.40.180.10">
    <property type="entry name" value="Catalase core domain"/>
    <property type="match status" value="1"/>
</dbReference>
<name>A0A9P6Q7C1_9FUNG</name>
<dbReference type="PANTHER" id="PTHR36195:SF4">
    <property type="entry name" value="DOMAIN PROTEIN, PUTATIVE (AFU_ORTHOLOGUE AFUA_5G01990)-RELATED"/>
    <property type="match status" value="1"/>
</dbReference>
<evidence type="ECO:0000313" key="3">
    <source>
        <dbReference type="Proteomes" id="UP000726737"/>
    </source>
</evidence>
<proteinExistence type="predicted"/>
<dbReference type="Proteomes" id="UP000726737">
    <property type="component" value="Unassembled WGS sequence"/>
</dbReference>
<dbReference type="GO" id="GO:0006979">
    <property type="term" value="P:response to oxidative stress"/>
    <property type="evidence" value="ECO:0007669"/>
    <property type="project" value="InterPro"/>
</dbReference>
<dbReference type="SUPFAM" id="SSF56634">
    <property type="entry name" value="Heme-dependent catalase-like"/>
    <property type="match status" value="1"/>
</dbReference>
<comment type="caution">
    <text evidence="2">The sequence shown here is derived from an EMBL/GenBank/DDBJ whole genome shotgun (WGS) entry which is preliminary data.</text>
</comment>
<dbReference type="InterPro" id="IPR020835">
    <property type="entry name" value="Catalase_sf"/>
</dbReference>
<accession>A0A9P6Q7C1</accession>
<dbReference type="PROSITE" id="PS51402">
    <property type="entry name" value="CATALASE_3"/>
    <property type="match status" value="1"/>
</dbReference>
<dbReference type="AlphaFoldDB" id="A0A9P6Q7C1"/>
<dbReference type="InterPro" id="IPR018028">
    <property type="entry name" value="Catalase"/>
</dbReference>
<dbReference type="CDD" id="cd08152">
    <property type="entry name" value="y4iL_like"/>
    <property type="match status" value="1"/>
</dbReference>
<organism evidence="2 3">
    <name type="scientific">Mortierella polycephala</name>
    <dbReference type="NCBI Taxonomy" id="41804"/>
    <lineage>
        <taxon>Eukaryota</taxon>
        <taxon>Fungi</taxon>
        <taxon>Fungi incertae sedis</taxon>
        <taxon>Mucoromycota</taxon>
        <taxon>Mortierellomycotina</taxon>
        <taxon>Mortierellomycetes</taxon>
        <taxon>Mortierellales</taxon>
        <taxon>Mortierellaceae</taxon>
        <taxon>Mortierella</taxon>
    </lineage>
</organism>
<keyword evidence="3" id="KW-1185">Reference proteome</keyword>
<dbReference type="GO" id="GO:0020037">
    <property type="term" value="F:heme binding"/>
    <property type="evidence" value="ECO:0007669"/>
    <property type="project" value="InterPro"/>
</dbReference>